<dbReference type="AlphaFoldDB" id="A0A060NU32"/>
<keyword evidence="3" id="KW-1185">Reference proteome</keyword>
<reference evidence="2 3" key="1">
    <citation type="journal article" date="2014" name="Nat. Commun.">
        <title>Physiological and genomic features of highly alkaliphilic hydrogen-utilizing Betaproteobacteria from a continental serpentinizing site.</title>
        <authorList>
            <person name="Suzuki S."/>
            <person name="Kuenen J.G."/>
            <person name="Schipper K."/>
            <person name="van der Velde S."/>
            <person name="Ishii S."/>
            <person name="Wu A."/>
            <person name="Sorokin D.Y."/>
            <person name="Tenney A."/>
            <person name="Meng X.Y."/>
            <person name="Morrill P.L."/>
            <person name="Kamagata Y."/>
            <person name="Muyzer G."/>
            <person name="Nealson K.H."/>
        </authorList>
    </citation>
    <scope>NUCLEOTIDE SEQUENCE [LARGE SCALE GENOMIC DNA]</scope>
    <source>
        <strain evidence="2 3">B1</strain>
    </source>
</reference>
<dbReference type="SUPFAM" id="SSF55729">
    <property type="entry name" value="Acyl-CoA N-acyltransferases (Nat)"/>
    <property type="match status" value="1"/>
</dbReference>
<dbReference type="Proteomes" id="UP000066014">
    <property type="component" value="Chromosome"/>
</dbReference>
<evidence type="ECO:0000259" key="1">
    <source>
        <dbReference type="Pfam" id="PF21926"/>
    </source>
</evidence>
<accession>A0A060NU32</accession>
<dbReference type="InterPro" id="IPR054597">
    <property type="entry name" value="FeeM_cat"/>
</dbReference>
<proteinExistence type="predicted"/>
<dbReference type="InterPro" id="IPR016181">
    <property type="entry name" value="Acyl_CoA_acyltransferase"/>
</dbReference>
<dbReference type="EMBL" id="AP014569">
    <property type="protein sequence ID" value="BAO83068.1"/>
    <property type="molecule type" value="Genomic_DNA"/>
</dbReference>
<dbReference type="Gene3D" id="3.40.630.30">
    <property type="match status" value="1"/>
</dbReference>
<protein>
    <submittedName>
        <fullName evidence="2">Putative hemolysin</fullName>
    </submittedName>
</protein>
<gene>
    <name evidence="2" type="ORF">SMCB_0840</name>
</gene>
<name>A0A060NU32_9BURK</name>
<dbReference type="HOGENOM" id="CLU_091984_0_0_4"/>
<dbReference type="KEGG" id="cbab:SMCB_0840"/>
<evidence type="ECO:0000313" key="2">
    <source>
        <dbReference type="EMBL" id="BAO83068.1"/>
    </source>
</evidence>
<dbReference type="OrthoDB" id="8773859at2"/>
<evidence type="ECO:0000313" key="3">
    <source>
        <dbReference type="Proteomes" id="UP000066014"/>
    </source>
</evidence>
<organism evidence="2 3">
    <name type="scientific">Serpentinimonas maccroryi</name>
    <dbReference type="NCBI Taxonomy" id="1458426"/>
    <lineage>
        <taxon>Bacteria</taxon>
        <taxon>Pseudomonadati</taxon>
        <taxon>Pseudomonadota</taxon>
        <taxon>Betaproteobacteria</taxon>
        <taxon>Burkholderiales</taxon>
        <taxon>Comamonadaceae</taxon>
        <taxon>Serpentinimonas</taxon>
    </lineage>
</organism>
<dbReference type="RefSeq" id="WP_144400270.1">
    <property type="nucleotide sequence ID" value="NZ_AP014569.1"/>
</dbReference>
<sequence length="240" mass="27052">MMTISDAAGVSTHVAMQPRLVAKANVGSFKRTEYWPFTLRLASGAQDMAKVLEVRHSAYARHLPEALTASLLEPEALDRADGVVLLLAESKLDGAPMGTMRIQTNQAQPLALEQSVQLPQWMQGLPLAEATRLGVSLDGTARLVKAALFKAYYLYCLQAGIRYMVITARAPLDRQYERMLFQDVYPHLGYIPLSHVFDLPHRVMYLDVQNVRQRWEDAGHAWSEFMFYTEHPDLHQQAIA</sequence>
<dbReference type="Pfam" id="PF21926">
    <property type="entry name" value="FeeM"/>
    <property type="match status" value="1"/>
</dbReference>
<feature type="domain" description="N-acyl amino acid synthase FeeM catalytic core" evidence="1">
    <location>
        <begin position="53"/>
        <end position="182"/>
    </location>
</feature>